<dbReference type="Proteomes" id="UP000257109">
    <property type="component" value="Unassembled WGS sequence"/>
</dbReference>
<keyword evidence="2" id="KW-1185">Reference proteome</keyword>
<organism evidence="1 2">
    <name type="scientific">Mucuna pruriens</name>
    <name type="common">Velvet bean</name>
    <name type="synonym">Dolichos pruriens</name>
    <dbReference type="NCBI Taxonomy" id="157652"/>
    <lineage>
        <taxon>Eukaryota</taxon>
        <taxon>Viridiplantae</taxon>
        <taxon>Streptophyta</taxon>
        <taxon>Embryophyta</taxon>
        <taxon>Tracheophyta</taxon>
        <taxon>Spermatophyta</taxon>
        <taxon>Magnoliopsida</taxon>
        <taxon>eudicotyledons</taxon>
        <taxon>Gunneridae</taxon>
        <taxon>Pentapetalae</taxon>
        <taxon>rosids</taxon>
        <taxon>fabids</taxon>
        <taxon>Fabales</taxon>
        <taxon>Fabaceae</taxon>
        <taxon>Papilionoideae</taxon>
        <taxon>50 kb inversion clade</taxon>
        <taxon>NPAAA clade</taxon>
        <taxon>indigoferoid/millettioid clade</taxon>
        <taxon>Phaseoleae</taxon>
        <taxon>Mucuna</taxon>
    </lineage>
</organism>
<protein>
    <submittedName>
        <fullName evidence="1">Uncharacterized protein</fullName>
    </submittedName>
</protein>
<dbReference type="AlphaFoldDB" id="A0A371HMX3"/>
<accession>A0A371HMX3</accession>
<dbReference type="EMBL" id="QJKJ01002138">
    <property type="protein sequence ID" value="RDY04155.1"/>
    <property type="molecule type" value="Genomic_DNA"/>
</dbReference>
<proteinExistence type="predicted"/>
<sequence length="63" mass="7486">MRSAKDRSYINLSHILDISCTSSLERYLYKLRMLPLIRLWKRFNLAWPPRNAISSTKLVDFVS</sequence>
<reference evidence="1" key="1">
    <citation type="submission" date="2018-05" db="EMBL/GenBank/DDBJ databases">
        <title>Draft genome of Mucuna pruriens seed.</title>
        <authorList>
            <person name="Nnadi N.E."/>
            <person name="Vos R."/>
            <person name="Hasami M.H."/>
            <person name="Devisetty U.K."/>
            <person name="Aguiy J.C."/>
        </authorList>
    </citation>
    <scope>NUCLEOTIDE SEQUENCE [LARGE SCALE GENOMIC DNA]</scope>
    <source>
        <strain evidence="1">JCA_2017</strain>
    </source>
</reference>
<evidence type="ECO:0000313" key="1">
    <source>
        <dbReference type="EMBL" id="RDY04155.1"/>
    </source>
</evidence>
<evidence type="ECO:0000313" key="2">
    <source>
        <dbReference type="Proteomes" id="UP000257109"/>
    </source>
</evidence>
<gene>
    <name evidence="1" type="ORF">CR513_12174</name>
</gene>
<name>A0A371HMX3_MUCPR</name>
<feature type="non-terminal residue" evidence="1">
    <location>
        <position position="1"/>
    </location>
</feature>
<comment type="caution">
    <text evidence="1">The sequence shown here is derived from an EMBL/GenBank/DDBJ whole genome shotgun (WGS) entry which is preliminary data.</text>
</comment>